<dbReference type="InterPro" id="IPR036890">
    <property type="entry name" value="HATPase_C_sf"/>
</dbReference>
<evidence type="ECO:0000313" key="10">
    <source>
        <dbReference type="Proteomes" id="UP000831796"/>
    </source>
</evidence>
<organism evidence="9 10">
    <name type="scientific">Hymenobacter cellulosilyticus</name>
    <dbReference type="NCBI Taxonomy" id="2932248"/>
    <lineage>
        <taxon>Bacteria</taxon>
        <taxon>Pseudomonadati</taxon>
        <taxon>Bacteroidota</taxon>
        <taxon>Cytophagia</taxon>
        <taxon>Cytophagales</taxon>
        <taxon>Hymenobacteraceae</taxon>
        <taxon>Hymenobacter</taxon>
    </lineage>
</organism>
<dbReference type="Pfam" id="PF08448">
    <property type="entry name" value="PAS_4"/>
    <property type="match status" value="2"/>
</dbReference>
<dbReference type="FunFam" id="3.30.450.20:FF:000099">
    <property type="entry name" value="Sensory box sensor histidine kinase"/>
    <property type="match status" value="4"/>
</dbReference>
<feature type="domain" description="PAC" evidence="8">
    <location>
        <begin position="468"/>
        <end position="520"/>
    </location>
</feature>
<dbReference type="InterPro" id="IPR000700">
    <property type="entry name" value="PAS-assoc_C"/>
</dbReference>
<feature type="domain" description="PAS" evidence="7">
    <location>
        <begin position="395"/>
        <end position="465"/>
    </location>
</feature>
<feature type="domain" description="PAS" evidence="7">
    <location>
        <begin position="912"/>
        <end position="982"/>
    </location>
</feature>
<keyword evidence="10" id="KW-1185">Reference proteome</keyword>
<evidence type="ECO:0000256" key="2">
    <source>
        <dbReference type="ARBA" id="ARBA00012438"/>
    </source>
</evidence>
<dbReference type="SUPFAM" id="SSF55874">
    <property type="entry name" value="ATPase domain of HSP90 chaperone/DNA topoisomerase II/histidine kinase"/>
    <property type="match status" value="1"/>
</dbReference>
<dbReference type="EC" id="2.7.13.3" evidence="2"/>
<dbReference type="InterPro" id="IPR000014">
    <property type="entry name" value="PAS"/>
</dbReference>
<dbReference type="SMART" id="SM00091">
    <property type="entry name" value="PAS"/>
    <property type="match status" value="8"/>
</dbReference>
<reference evidence="9" key="1">
    <citation type="submission" date="2022-04" db="EMBL/GenBank/DDBJ databases">
        <title>Hymenobacter sp. isolated from the air.</title>
        <authorList>
            <person name="Won M."/>
            <person name="Lee C.-M."/>
            <person name="Woen H.-Y."/>
            <person name="Kwon S.-W."/>
        </authorList>
    </citation>
    <scope>NUCLEOTIDE SEQUENCE</scope>
    <source>
        <strain evidence="9">5116S-3</strain>
    </source>
</reference>
<keyword evidence="5" id="KW-0418">Kinase</keyword>
<dbReference type="InterPro" id="IPR003661">
    <property type="entry name" value="HisK_dim/P_dom"/>
</dbReference>
<dbReference type="InterPro" id="IPR052162">
    <property type="entry name" value="Sensor_kinase/Photoreceptor"/>
</dbReference>
<keyword evidence="3" id="KW-0597">Phosphoprotein</keyword>
<dbReference type="Gene3D" id="3.30.565.10">
    <property type="entry name" value="Histidine kinase-like ATPase, C-terminal domain"/>
    <property type="match status" value="1"/>
</dbReference>
<dbReference type="RefSeq" id="WP_244676085.1">
    <property type="nucleotide sequence ID" value="NZ_CP095046.1"/>
</dbReference>
<evidence type="ECO:0000313" key="9">
    <source>
        <dbReference type="EMBL" id="UOQ72727.1"/>
    </source>
</evidence>
<keyword evidence="4" id="KW-0808">Transferase</keyword>
<feature type="domain" description="PAS" evidence="7">
    <location>
        <begin position="268"/>
        <end position="339"/>
    </location>
</feature>
<dbReference type="PRINTS" id="PR00344">
    <property type="entry name" value="BCTRLSENSOR"/>
</dbReference>
<dbReference type="PROSITE" id="PS50113">
    <property type="entry name" value="PAC"/>
    <property type="match status" value="6"/>
</dbReference>
<dbReference type="InterPro" id="IPR035965">
    <property type="entry name" value="PAS-like_dom_sf"/>
</dbReference>
<feature type="domain" description="PAC" evidence="8">
    <location>
        <begin position="215"/>
        <end position="267"/>
    </location>
</feature>
<dbReference type="SUPFAM" id="SSF55785">
    <property type="entry name" value="PYP-like sensor domain (PAS domain)"/>
    <property type="match status" value="8"/>
</dbReference>
<feature type="domain" description="PAS" evidence="7">
    <location>
        <begin position="783"/>
        <end position="855"/>
    </location>
</feature>
<dbReference type="GO" id="GO:0000155">
    <property type="term" value="F:phosphorelay sensor kinase activity"/>
    <property type="evidence" value="ECO:0007669"/>
    <property type="project" value="InterPro"/>
</dbReference>
<feature type="domain" description="PAC" evidence="8">
    <location>
        <begin position="859"/>
        <end position="911"/>
    </location>
</feature>
<feature type="domain" description="PAC" evidence="8">
    <location>
        <begin position="341"/>
        <end position="394"/>
    </location>
</feature>
<dbReference type="Gene3D" id="1.10.287.130">
    <property type="match status" value="1"/>
</dbReference>
<accession>A0A8T9Q5D4</accession>
<feature type="domain" description="Histidine kinase" evidence="6">
    <location>
        <begin position="1055"/>
        <end position="1271"/>
    </location>
</feature>
<dbReference type="PROSITE" id="PS50112">
    <property type="entry name" value="PAS"/>
    <property type="match status" value="5"/>
</dbReference>
<dbReference type="Pfam" id="PF02518">
    <property type="entry name" value="HATPase_c"/>
    <property type="match status" value="1"/>
</dbReference>
<comment type="catalytic activity">
    <reaction evidence="1">
        <text>ATP + protein L-histidine = ADP + protein N-phospho-L-histidine.</text>
        <dbReference type="EC" id="2.7.13.3"/>
    </reaction>
</comment>
<dbReference type="KEGG" id="hcu:MUN79_01665"/>
<dbReference type="InterPro" id="IPR013656">
    <property type="entry name" value="PAS_4"/>
</dbReference>
<dbReference type="Gene3D" id="3.30.450.20">
    <property type="entry name" value="PAS domain"/>
    <property type="match status" value="8"/>
</dbReference>
<dbReference type="SMART" id="SM00086">
    <property type="entry name" value="PAC"/>
    <property type="match status" value="8"/>
</dbReference>
<evidence type="ECO:0000256" key="1">
    <source>
        <dbReference type="ARBA" id="ARBA00000085"/>
    </source>
</evidence>
<evidence type="ECO:0000259" key="7">
    <source>
        <dbReference type="PROSITE" id="PS50112"/>
    </source>
</evidence>
<dbReference type="InterPro" id="IPR004358">
    <property type="entry name" value="Sig_transdc_His_kin-like_C"/>
</dbReference>
<dbReference type="CDD" id="cd00082">
    <property type="entry name" value="HisKA"/>
    <property type="match status" value="1"/>
</dbReference>
<feature type="domain" description="PAC" evidence="8">
    <location>
        <begin position="985"/>
        <end position="1037"/>
    </location>
</feature>
<dbReference type="EMBL" id="CP095046">
    <property type="protein sequence ID" value="UOQ72727.1"/>
    <property type="molecule type" value="Genomic_DNA"/>
</dbReference>
<dbReference type="InterPro" id="IPR001610">
    <property type="entry name" value="PAC"/>
</dbReference>
<dbReference type="NCBIfam" id="TIGR00229">
    <property type="entry name" value="sensory_box"/>
    <property type="match status" value="6"/>
</dbReference>
<dbReference type="SMART" id="SM00387">
    <property type="entry name" value="HATPase_c"/>
    <property type="match status" value="1"/>
</dbReference>
<evidence type="ECO:0000256" key="3">
    <source>
        <dbReference type="ARBA" id="ARBA00022553"/>
    </source>
</evidence>
<dbReference type="SUPFAM" id="SSF47384">
    <property type="entry name" value="Homodimeric domain of signal transducing histidine kinase"/>
    <property type="match status" value="1"/>
</dbReference>
<sequence length="1285" mass="146896">MPAEAVDFHLIFDSLPTPHLILGPTLAVEAVNEALCRVLHQSAATLVGQDILAVLPPSAAGPEPTATLWRTALLGVLEHHHIHTMAVQRYDVRHGAGPLTTCYWQATLRPILQAGQLRHIVCRVLDVTEEVLAREQGNFSQESFSLLTQATHDAIWDADLRTDVVWRNEMFTALFGHPVQAPGNSRLWLDHLHPEDQPVVEAQRAAAFAGTDTVIINDYRFRRADGTWAEVLDRAYIVRDEQGRAVRLLGAMQDVTQQRQAERQAQQSATRFRVLAEVQQQLIWTTDALGTIDYVNPYWEQYLGTSLAEAQGQGWQTQAHPDDLPAVRTLHLHCAATNEPFESEVRLREAGSGEYRWFLARAVPARDAQGQVLHWVGSATDINHQKRTEQDLQRSISQFSTLLESLPQMAWTSRPEGGVTYYNQRWFDFTGSTMAEMQEWGWERFIHPEDLSTTTANWKAALATGTRFEAEHRWRNLLGEYRWFLARAEPIRDEAGNIILWIGTNTDIEESRQMRDQMQREDQVLRRILGQIPANIATLLSPDHVIDFVNDGMRRLYGSRSVSGLKIADAFPEVEEQGFVALMNQVYHSGQPYYGIEQVTLIENELTGQPETYYLDFTYQPLRDENGAVQGILIFAVDATERVLARRRALALDATVRQRDEETRIMTEALPLITYISDQQGGPLYLSPQWFAYTGHDPAAGLDHAWEQAIHPEDIVRPSFLEAVAEKTIWYQELRLRRHDGMYRWHLSRAVPALDEQGNVLRWYGSSTDIHEQKQIQDRLRWNQERYELAALATDDAIWDWDLLTNDVTWNPAIERVLGYEAAAMHSTAAWWKAHIHPDDVERIQTSIHHAIDHGLADWQDEYRFRRADGTYAQVFDRGHVARDAQGRATRMIGAMQDVTQQRQAATALSQREQEFAALANSMPQLAWMAGPDGNLFWYNERWYAYTGTTLEEMQGWGWSTVHHPDHLAGVIESWRLALASGEPWKETFPLRGRDGEYRWFLTRAQPIRNAQGEIVRWIGTNTDVTETQRVQQQLKQQNSELRRINEDLDNFVYTASHDLKQPINNMAGIFEELTRTAYFRDPDAIKLIAMFERALHQIYDTIYNLSELVQVQKMRHELPTETVLLEPLAREVLSSIGEQLANVRAIVTTDFDLAPGVEFVRPNLQSVLYNLISNALKYAAPKRTPRIHINSAREDDHIVISVRDNGLGIDMERYGSQLFQMFRRFHDHVAGSGMGLYLVNRIVQSYGGRIEVISELGKGSTFRIHIPLTGHPLAPEPEEHVFVI</sequence>
<dbReference type="InterPro" id="IPR005467">
    <property type="entry name" value="His_kinase_dom"/>
</dbReference>
<dbReference type="PANTHER" id="PTHR43304:SF1">
    <property type="entry name" value="PAC DOMAIN-CONTAINING PROTEIN"/>
    <property type="match status" value="1"/>
</dbReference>
<name>A0A8T9Q5D4_9BACT</name>
<dbReference type="CDD" id="cd00130">
    <property type="entry name" value="PAS"/>
    <property type="match status" value="6"/>
</dbReference>
<evidence type="ECO:0000256" key="5">
    <source>
        <dbReference type="ARBA" id="ARBA00022777"/>
    </source>
</evidence>
<dbReference type="InterPro" id="IPR036097">
    <property type="entry name" value="HisK_dim/P_sf"/>
</dbReference>
<feature type="domain" description="PAS" evidence="7">
    <location>
        <begin position="140"/>
        <end position="211"/>
    </location>
</feature>
<evidence type="ECO:0000259" key="8">
    <source>
        <dbReference type="PROSITE" id="PS50113"/>
    </source>
</evidence>
<evidence type="ECO:0000259" key="6">
    <source>
        <dbReference type="PROSITE" id="PS50109"/>
    </source>
</evidence>
<dbReference type="CDD" id="cd00075">
    <property type="entry name" value="HATPase"/>
    <property type="match status" value="1"/>
</dbReference>
<dbReference type="Pfam" id="PF08447">
    <property type="entry name" value="PAS_3"/>
    <property type="match status" value="6"/>
</dbReference>
<dbReference type="PROSITE" id="PS50109">
    <property type="entry name" value="HIS_KIN"/>
    <property type="match status" value="1"/>
</dbReference>
<proteinExistence type="predicted"/>
<feature type="domain" description="PAC" evidence="8">
    <location>
        <begin position="730"/>
        <end position="782"/>
    </location>
</feature>
<dbReference type="Proteomes" id="UP000831796">
    <property type="component" value="Chromosome"/>
</dbReference>
<dbReference type="InterPro" id="IPR003594">
    <property type="entry name" value="HATPase_dom"/>
</dbReference>
<protein>
    <recommendedName>
        <fullName evidence="2">histidine kinase</fullName>
        <ecNumber evidence="2">2.7.13.3</ecNumber>
    </recommendedName>
</protein>
<dbReference type="PANTHER" id="PTHR43304">
    <property type="entry name" value="PHYTOCHROME-LIKE PROTEIN CPH1"/>
    <property type="match status" value="1"/>
</dbReference>
<evidence type="ECO:0000256" key="4">
    <source>
        <dbReference type="ARBA" id="ARBA00022679"/>
    </source>
</evidence>
<dbReference type="InterPro" id="IPR013655">
    <property type="entry name" value="PAS_fold_3"/>
</dbReference>
<gene>
    <name evidence="9" type="ORF">MUN79_01665</name>
</gene>